<proteinExistence type="predicted"/>
<dbReference type="GO" id="GO:0016787">
    <property type="term" value="F:hydrolase activity"/>
    <property type="evidence" value="ECO:0007669"/>
    <property type="project" value="UniProtKB-KW"/>
</dbReference>
<dbReference type="EMBL" id="CP046052">
    <property type="protein sequence ID" value="QGM46422.1"/>
    <property type="molecule type" value="Genomic_DNA"/>
</dbReference>
<feature type="signal peptide" evidence="1">
    <location>
        <begin position="1"/>
        <end position="23"/>
    </location>
</feature>
<organism evidence="3 4">
    <name type="scientific">Methylocystis heyeri</name>
    <dbReference type="NCBI Taxonomy" id="391905"/>
    <lineage>
        <taxon>Bacteria</taxon>
        <taxon>Pseudomonadati</taxon>
        <taxon>Pseudomonadota</taxon>
        <taxon>Alphaproteobacteria</taxon>
        <taxon>Hyphomicrobiales</taxon>
        <taxon>Methylocystaceae</taxon>
        <taxon>Methylocystis</taxon>
    </lineage>
</organism>
<evidence type="ECO:0000259" key="2">
    <source>
        <dbReference type="SMART" id="SM00849"/>
    </source>
</evidence>
<dbReference type="InterPro" id="IPR050855">
    <property type="entry name" value="NDM-1-like"/>
</dbReference>
<sequence length="491" mass="52761">MLKRIRPSLPVLALCVPLSGAQAASLQSAAAALHAADAKTLEFAGSGHWYQFGQAPVPGGAWPQFDVSSYAAAIDFQAPAERVQLTRIQTIEPGRSRPAPTEQKLDWYVSGDKAWNVALAPNAQPGAAPSPTPAQATLEERTAEIWGTPQGFLKAALANGAQSRPDGDGVEVSFTLGGKYRYVGCIDANDRVDWIKTWIDSPVLGDTLVETRFKDYKDFAGVAFPGEITRLAGGYPVLHLHVSSAKLDQPVAVAVPANIAEAKPPAVVVKADKIADGVYYLTGGTHHSVAVEQQDHWVLVEAPLNEERSLALIQKLGELAPAKPIKYVVATHVHFDHAGGLRTLVDAGATVVAQDADKAYFEKAWAEPRTIRPDKLSQSKKTPKFETWQDKHVLSDGRRSIEFHRLAGNGHSDDLGVIYLPAEKVLIEADAFTPLAADAPLPKSPNPYSVNLLENIGKLKLDVKQIAALHGPRVTTLDDLRSAIGQPSLSQ</sequence>
<dbReference type="KEGG" id="mhey:H2LOC_012350"/>
<reference evidence="3 4" key="1">
    <citation type="submission" date="2019-11" db="EMBL/GenBank/DDBJ databases">
        <title>The genome sequence of Methylocystis heyeri.</title>
        <authorList>
            <person name="Oshkin I.Y."/>
            <person name="Miroshnikov K."/>
            <person name="Dedysh S.N."/>
        </authorList>
    </citation>
    <scope>NUCLEOTIDE SEQUENCE [LARGE SCALE GENOMIC DNA]</scope>
    <source>
        <strain evidence="3 4">H2</strain>
    </source>
</reference>
<gene>
    <name evidence="3" type="ORF">H2LOC_012350</name>
</gene>
<keyword evidence="3" id="KW-0378">Hydrolase</keyword>
<name>A0A6B8KFP2_9HYPH</name>
<dbReference type="InterPro" id="IPR001279">
    <property type="entry name" value="Metallo-B-lactamas"/>
</dbReference>
<dbReference type="Proteomes" id="UP000309061">
    <property type="component" value="Chromosome"/>
</dbReference>
<dbReference type="PANTHER" id="PTHR42951">
    <property type="entry name" value="METALLO-BETA-LACTAMASE DOMAIN-CONTAINING"/>
    <property type="match status" value="1"/>
</dbReference>
<evidence type="ECO:0000256" key="1">
    <source>
        <dbReference type="SAM" id="SignalP"/>
    </source>
</evidence>
<dbReference type="OrthoDB" id="420651at2"/>
<dbReference type="SMART" id="SM00849">
    <property type="entry name" value="Lactamase_B"/>
    <property type="match status" value="1"/>
</dbReference>
<feature type="chain" id="PRO_5025385067" evidence="1">
    <location>
        <begin position="24"/>
        <end position="491"/>
    </location>
</feature>
<evidence type="ECO:0000313" key="3">
    <source>
        <dbReference type="EMBL" id="QGM46422.1"/>
    </source>
</evidence>
<accession>A0A6B8KFP2</accession>
<dbReference type="SUPFAM" id="SSF56281">
    <property type="entry name" value="Metallo-hydrolase/oxidoreductase"/>
    <property type="match status" value="1"/>
</dbReference>
<keyword evidence="1" id="KW-0732">Signal</keyword>
<keyword evidence="4" id="KW-1185">Reference proteome</keyword>
<dbReference type="PANTHER" id="PTHR42951:SF20">
    <property type="entry name" value="BETA LACTAMASE"/>
    <property type="match status" value="1"/>
</dbReference>
<protein>
    <submittedName>
        <fullName evidence="3">MBL fold metallo-hydrolase</fullName>
    </submittedName>
</protein>
<dbReference type="AlphaFoldDB" id="A0A6B8KFP2"/>
<feature type="domain" description="Metallo-beta-lactamase" evidence="2">
    <location>
        <begin position="285"/>
        <end position="470"/>
    </location>
</feature>
<dbReference type="Gene3D" id="3.60.15.10">
    <property type="entry name" value="Ribonuclease Z/Hydroxyacylglutathione hydrolase-like"/>
    <property type="match status" value="1"/>
</dbReference>
<evidence type="ECO:0000313" key="4">
    <source>
        <dbReference type="Proteomes" id="UP000309061"/>
    </source>
</evidence>
<dbReference type="InterPro" id="IPR036866">
    <property type="entry name" value="RibonucZ/Hydroxyglut_hydro"/>
</dbReference>
<dbReference type="Pfam" id="PF00753">
    <property type="entry name" value="Lactamase_B"/>
    <property type="match status" value="1"/>
</dbReference>